<evidence type="ECO:0000313" key="2">
    <source>
        <dbReference type="Proteomes" id="UP000283523"/>
    </source>
</evidence>
<gene>
    <name evidence="1" type="ORF">DYU11_18305</name>
</gene>
<dbReference type="RefSeq" id="WP_119669153.1">
    <property type="nucleotide sequence ID" value="NZ_QXED01000005.1"/>
</dbReference>
<keyword evidence="2" id="KW-1185">Reference proteome</keyword>
<comment type="caution">
    <text evidence="1">The sequence shown here is derived from an EMBL/GenBank/DDBJ whole genome shotgun (WGS) entry which is preliminary data.</text>
</comment>
<protein>
    <submittedName>
        <fullName evidence="1">Uncharacterized protein</fullName>
    </submittedName>
</protein>
<accession>A0A418M5X8</accession>
<name>A0A418M5X8_9BACT</name>
<proteinExistence type="predicted"/>
<sequence>MQNAEDVIKTTFHIMQDGKPVSKEVHMTRAKFLEYNQRTWNRKKWSEMYELIVAEKAYIQIVDVGNSN</sequence>
<evidence type="ECO:0000313" key="1">
    <source>
        <dbReference type="EMBL" id="RIV21359.1"/>
    </source>
</evidence>
<reference evidence="1 2" key="1">
    <citation type="submission" date="2018-08" db="EMBL/GenBank/DDBJ databases">
        <title>Fibrisoma montanum sp. nov., isolated from Danxia mountain soil.</title>
        <authorList>
            <person name="Huang Y."/>
        </authorList>
    </citation>
    <scope>NUCLEOTIDE SEQUENCE [LARGE SCALE GENOMIC DNA]</scope>
    <source>
        <strain evidence="1 2">HYT19</strain>
    </source>
</reference>
<organism evidence="1 2">
    <name type="scientific">Fibrisoma montanum</name>
    <dbReference type="NCBI Taxonomy" id="2305895"/>
    <lineage>
        <taxon>Bacteria</taxon>
        <taxon>Pseudomonadati</taxon>
        <taxon>Bacteroidota</taxon>
        <taxon>Cytophagia</taxon>
        <taxon>Cytophagales</taxon>
        <taxon>Spirosomataceae</taxon>
        <taxon>Fibrisoma</taxon>
    </lineage>
</organism>
<dbReference type="Proteomes" id="UP000283523">
    <property type="component" value="Unassembled WGS sequence"/>
</dbReference>
<dbReference type="AlphaFoldDB" id="A0A418M5X8"/>
<dbReference type="EMBL" id="QXED01000005">
    <property type="protein sequence ID" value="RIV21359.1"/>
    <property type="molecule type" value="Genomic_DNA"/>
</dbReference>